<dbReference type="SUPFAM" id="SSF50729">
    <property type="entry name" value="PH domain-like"/>
    <property type="match status" value="1"/>
</dbReference>
<dbReference type="PROSITE" id="PS50004">
    <property type="entry name" value="C2"/>
    <property type="match status" value="1"/>
</dbReference>
<dbReference type="KEGG" id="aten:116307685"/>
<accession>A0A6P8J1P2</accession>
<evidence type="ECO:0000256" key="2">
    <source>
        <dbReference type="ARBA" id="ARBA00006306"/>
    </source>
</evidence>
<dbReference type="GO" id="GO:0005737">
    <property type="term" value="C:cytoplasm"/>
    <property type="evidence" value="ECO:0007669"/>
    <property type="project" value="TreeGrafter"/>
</dbReference>
<evidence type="ECO:0000256" key="6">
    <source>
        <dbReference type="SAM" id="Coils"/>
    </source>
</evidence>
<dbReference type="InParanoid" id="A0A6P8J1P2"/>
<dbReference type="GeneID" id="116307685"/>
<keyword evidence="5" id="KW-0443">Lipid metabolism</keyword>
<sequence length="990" mass="112210">MRFNQRELANIATNNDVPFDKEGILWLKEKEGYFWSKNEVYSERLFRLRGNILFYFKTKDKTSEPAGAIVLERCKVQKRQPTIKHAFTIVFDEDDTQLYHLKGKSTKDTEDWIEKIRSASYESLRNKLLSLRRQLMDITGKDPLPEYHPLAVQEPLKPGIGQYSSTSTASNSDETPLLEMCIACNGLVSPIEGRSTNAFVEIRTMTPPSTTWIKHAQTEIIEQKQDPFFLTTVVFPSNGTIQDVTRLKLAVFDVRDREKEEMSILGHAVCTIRDITSAPDQKLYLTLTGLDSSASCGTIIVLGWQAEQNVKTRSSSLDSSEGVEGPTGRRNTGKAMILVDQILTRSYRFPTRKQGKDLKVLELMGESMLTFKIPIQLLKIYIAEEHQRALELHHLGDLNPDWENSRHEIIDNHFKLIFAYKGQLRDLMALKGNSFKPSKLKAHKQLAFVPVNLHLQRLRVNDGCNPGKVYEIVTVGAPVCHTLKFGQGGLKKMMSNLKRIQQSGPESDGKSAVLKQSRANLERLKQLISQLCDRLKQCMKSLNVQHILETLNALSDKGNQLLKLREAPLVTESLSSLEKVVPRPKEDEQVAESSEWQWNVTAFSRDKAQELSKLVQQTLIIMQTHINGLLLGEKPPSGQKWNDVIMGEIHDFSRAADGLAKEIYLGLVFAQLQEDSRHIALRYTIKRRHDIVFSHAVTALIAGFISKLYTNLDNPSFWKQIIHIGFLAQFESLLSTNGDEMGMLEDMCVGVQSLTRVKLKIVQCERDDEIPALSGNRSCIQVSIPVPAESFQLLPKEVQEAKSIRVTPVLFTQGVNEHATLAEKFGDTSLQESINGDNYSILSFYVQQFKDLFPELCGSRFPDDTSIDNLMEQLKVNVEGRKSKNVDILLLSEQLCWRMNGGRFTSCKSAKDRTAMAVTLEQAMTLQREHSMNSEVLQQSLDAMRSEGTRIENAYKNTGFRKYAFNYWQVMALPRLYRPPPGTYGKNVQT</sequence>
<keyword evidence="6" id="KW-0175">Coiled coil</keyword>
<evidence type="ECO:0000313" key="10">
    <source>
        <dbReference type="RefSeq" id="XP_031573826.1"/>
    </source>
</evidence>
<dbReference type="PANTHER" id="PTHR12187">
    <property type="entry name" value="AGAP000124-PA"/>
    <property type="match status" value="1"/>
</dbReference>
<dbReference type="InterPro" id="IPR035892">
    <property type="entry name" value="C2_domain_sf"/>
</dbReference>
<comment type="pathway">
    <text evidence="1">Signal transduction; phosphatidylinositol signaling pathway.</text>
</comment>
<evidence type="ECO:0000259" key="7">
    <source>
        <dbReference type="PROSITE" id="PS50003"/>
    </source>
</evidence>
<dbReference type="InterPro" id="IPR000008">
    <property type="entry name" value="C2_dom"/>
</dbReference>
<evidence type="ECO:0000256" key="4">
    <source>
        <dbReference type="ARBA" id="ARBA00022801"/>
    </source>
</evidence>
<feature type="coiled-coil region" evidence="6">
    <location>
        <begin position="514"/>
        <end position="541"/>
    </location>
</feature>
<dbReference type="CDD" id="cd04048">
    <property type="entry name" value="C2A_Copine"/>
    <property type="match status" value="1"/>
</dbReference>
<dbReference type="InterPro" id="IPR001849">
    <property type="entry name" value="PH_domain"/>
</dbReference>
<feature type="domain" description="C2" evidence="8">
    <location>
        <begin position="157"/>
        <end position="285"/>
    </location>
</feature>
<reference evidence="10" key="1">
    <citation type="submission" date="2025-08" db="UniProtKB">
        <authorList>
            <consortium name="RefSeq"/>
        </authorList>
    </citation>
    <scope>IDENTIFICATION</scope>
</reference>
<evidence type="ECO:0000259" key="8">
    <source>
        <dbReference type="PROSITE" id="PS50004"/>
    </source>
</evidence>
<organism evidence="9 10">
    <name type="scientific">Actinia tenebrosa</name>
    <name type="common">Australian red waratah sea anemone</name>
    <dbReference type="NCBI Taxonomy" id="6105"/>
    <lineage>
        <taxon>Eukaryota</taxon>
        <taxon>Metazoa</taxon>
        <taxon>Cnidaria</taxon>
        <taxon>Anthozoa</taxon>
        <taxon>Hexacorallia</taxon>
        <taxon>Actiniaria</taxon>
        <taxon>Actiniidae</taxon>
        <taxon>Actinia</taxon>
    </lineage>
</organism>
<dbReference type="EC" id="3.1.3.66" evidence="3"/>
<dbReference type="Pfam" id="PF00169">
    <property type="entry name" value="PH"/>
    <property type="match status" value="1"/>
</dbReference>
<dbReference type="InterPro" id="IPR011993">
    <property type="entry name" value="PH-like_dom_sf"/>
</dbReference>
<dbReference type="OrthoDB" id="159395at2759"/>
<evidence type="ECO:0000313" key="9">
    <source>
        <dbReference type="Proteomes" id="UP000515163"/>
    </source>
</evidence>
<gene>
    <name evidence="10" type="primary">LOC116307685</name>
</gene>
<keyword evidence="9" id="KW-1185">Reference proteome</keyword>
<evidence type="ECO:0000256" key="1">
    <source>
        <dbReference type="ARBA" id="ARBA00004847"/>
    </source>
</evidence>
<keyword evidence="4" id="KW-0378">Hydrolase</keyword>
<dbReference type="SMART" id="SM00233">
    <property type="entry name" value="PH"/>
    <property type="match status" value="1"/>
</dbReference>
<dbReference type="PANTHER" id="PTHR12187:SF11">
    <property type="entry name" value="PHOSPHATIDYLINOSITOL-3,4-BISPHOSPHATE 4-PHOSPHATASE"/>
    <property type="match status" value="1"/>
</dbReference>
<dbReference type="InterPro" id="IPR039034">
    <property type="entry name" value="INPP4"/>
</dbReference>
<dbReference type="RefSeq" id="XP_031573826.1">
    <property type="nucleotide sequence ID" value="XM_031717966.1"/>
</dbReference>
<dbReference type="GO" id="GO:0016316">
    <property type="term" value="F:phosphatidylinositol-3,4-bisphosphate 4-phosphatase activity"/>
    <property type="evidence" value="ECO:0007669"/>
    <property type="project" value="UniProtKB-EC"/>
</dbReference>
<name>A0A6P8J1P2_ACTTE</name>
<feature type="domain" description="PH" evidence="7">
    <location>
        <begin position="27"/>
        <end position="121"/>
    </location>
</feature>
<dbReference type="FunCoup" id="A0A6P8J1P2">
    <property type="interactions" value="2354"/>
</dbReference>
<dbReference type="PROSITE" id="PS50003">
    <property type="entry name" value="PH_DOMAIN"/>
    <property type="match status" value="1"/>
</dbReference>
<dbReference type="CDD" id="cd13258">
    <property type="entry name" value="PH_PLEKHJ1"/>
    <property type="match status" value="1"/>
</dbReference>
<protein>
    <recommendedName>
        <fullName evidence="3">phosphatidylinositol-3,4-bisphosphate 4-phosphatase</fullName>
        <ecNumber evidence="3">3.1.3.66</ecNumber>
    </recommendedName>
</protein>
<comment type="similarity">
    <text evidence="2">Belongs to the inositol 3,4-bisphosphate 4-phosphatase family.</text>
</comment>
<dbReference type="Proteomes" id="UP000515163">
    <property type="component" value="Unplaced"/>
</dbReference>
<dbReference type="Gene3D" id="2.30.29.30">
    <property type="entry name" value="Pleckstrin-homology domain (PH domain)/Phosphotyrosine-binding domain (PTB)"/>
    <property type="match status" value="1"/>
</dbReference>
<evidence type="ECO:0000256" key="3">
    <source>
        <dbReference type="ARBA" id="ARBA00013037"/>
    </source>
</evidence>
<dbReference type="AlphaFoldDB" id="A0A6P8J1P2"/>
<evidence type="ECO:0000256" key="5">
    <source>
        <dbReference type="ARBA" id="ARBA00023098"/>
    </source>
</evidence>
<proteinExistence type="inferred from homology"/>
<dbReference type="UniPathway" id="UPA00944"/>
<dbReference type="SUPFAM" id="SSF49562">
    <property type="entry name" value="C2 domain (Calcium/lipid-binding domain, CaLB)"/>
    <property type="match status" value="1"/>
</dbReference>
<dbReference type="Gene3D" id="2.60.40.150">
    <property type="entry name" value="C2 domain"/>
    <property type="match status" value="1"/>
</dbReference>